<dbReference type="AlphaFoldDB" id="H2ZK73"/>
<reference evidence="3" key="1">
    <citation type="submission" date="2003-08" db="EMBL/GenBank/DDBJ databases">
        <authorList>
            <person name="Birren B."/>
            <person name="Nusbaum C."/>
            <person name="Abebe A."/>
            <person name="Abouelleil A."/>
            <person name="Adekoya E."/>
            <person name="Ait-zahra M."/>
            <person name="Allen N."/>
            <person name="Allen T."/>
            <person name="An P."/>
            <person name="Anderson M."/>
            <person name="Anderson S."/>
            <person name="Arachchi H."/>
            <person name="Armbruster J."/>
            <person name="Bachantsang P."/>
            <person name="Baldwin J."/>
            <person name="Barry A."/>
            <person name="Bayul T."/>
            <person name="Blitshsteyn B."/>
            <person name="Bloom T."/>
            <person name="Blye J."/>
            <person name="Boguslavskiy L."/>
            <person name="Borowsky M."/>
            <person name="Boukhgalter B."/>
            <person name="Brunache A."/>
            <person name="Butler J."/>
            <person name="Calixte N."/>
            <person name="Calvo S."/>
            <person name="Camarata J."/>
            <person name="Campo K."/>
            <person name="Chang J."/>
            <person name="Cheshatsang Y."/>
            <person name="Citroen M."/>
            <person name="Collymore A."/>
            <person name="Considine T."/>
            <person name="Cook A."/>
            <person name="Cooke P."/>
            <person name="Corum B."/>
            <person name="Cuomo C."/>
            <person name="David R."/>
            <person name="Dawoe T."/>
            <person name="Degray S."/>
            <person name="Dodge S."/>
            <person name="Dooley K."/>
            <person name="Dorje P."/>
            <person name="Dorjee K."/>
            <person name="Dorris L."/>
            <person name="Duffey N."/>
            <person name="Dupes A."/>
            <person name="Elkins T."/>
            <person name="Engels R."/>
            <person name="Erickson J."/>
            <person name="Farina A."/>
            <person name="Faro S."/>
            <person name="Ferreira P."/>
            <person name="Fischer H."/>
            <person name="Fitzgerald M."/>
            <person name="Foley K."/>
            <person name="Gage D."/>
            <person name="Galagan J."/>
            <person name="Gearin G."/>
            <person name="Gnerre S."/>
            <person name="Gnirke A."/>
            <person name="Goyette A."/>
            <person name="Graham J."/>
            <person name="Grandbois E."/>
            <person name="Gyaltsen K."/>
            <person name="Hafez N."/>
            <person name="Hagopian D."/>
            <person name="Hagos B."/>
            <person name="Hall J."/>
            <person name="Hatcher B."/>
            <person name="Heller A."/>
            <person name="Higgins H."/>
            <person name="Honan T."/>
            <person name="Horn A."/>
            <person name="Houde N."/>
            <person name="Hughes L."/>
            <person name="Hulme W."/>
            <person name="Husby E."/>
            <person name="Iliev I."/>
            <person name="Jaffe D."/>
            <person name="Jones C."/>
            <person name="Kamal M."/>
            <person name="Kamat A."/>
            <person name="Kamvysselis M."/>
            <person name="Karlsson E."/>
            <person name="Kells C."/>
            <person name="Kieu A."/>
            <person name="Kisner P."/>
            <person name="Kodira C."/>
            <person name="Kulbokas E."/>
            <person name="Labutti K."/>
            <person name="Lama D."/>
            <person name="Landers T."/>
            <person name="Leger J."/>
            <person name="Levine S."/>
            <person name="Lewis D."/>
            <person name="Lewis T."/>
            <person name="Lindblad-toh K."/>
            <person name="Liu X."/>
            <person name="Lokyitsang T."/>
            <person name="Lokyitsang Y."/>
            <person name="Lucien O."/>
            <person name="Lui A."/>
            <person name="Ma L.J."/>
            <person name="Mabbitt R."/>
            <person name="Macdonald J."/>
            <person name="Maclean C."/>
            <person name="Major J."/>
            <person name="Manning J."/>
            <person name="Marabella R."/>
            <person name="Maru K."/>
            <person name="Matthews C."/>
            <person name="Mauceli E."/>
            <person name="Mccarthy M."/>
            <person name="Mcdonough S."/>
            <person name="Mcghee T."/>
            <person name="Meldrim J."/>
            <person name="Meneus L."/>
            <person name="Mesirov J."/>
            <person name="Mihalev A."/>
            <person name="Mihova T."/>
            <person name="Mikkelsen T."/>
            <person name="Mlenga V."/>
            <person name="Moru K."/>
            <person name="Mozes J."/>
            <person name="Mulrain L."/>
            <person name="Munson G."/>
            <person name="Naylor J."/>
            <person name="Newes C."/>
            <person name="Nguyen C."/>
            <person name="Nguyen N."/>
            <person name="Nguyen T."/>
            <person name="Nicol R."/>
            <person name="Nielsen C."/>
            <person name="Nizzari M."/>
            <person name="Norbu C."/>
            <person name="Norbu N."/>
            <person name="O'donnell P."/>
            <person name="Okoawo O."/>
            <person name="O'leary S."/>
            <person name="Omotosho B."/>
            <person name="O'neill K."/>
            <person name="Osman S."/>
            <person name="Parker S."/>
            <person name="Perrin D."/>
            <person name="Phunkhang P."/>
            <person name="Piqani B."/>
            <person name="Purcell S."/>
            <person name="Rachupka T."/>
            <person name="Ramasamy U."/>
            <person name="Rameau R."/>
            <person name="Ray V."/>
            <person name="Raymond C."/>
            <person name="Retta R."/>
            <person name="Richardson S."/>
            <person name="Rise C."/>
            <person name="Rodriguez J."/>
            <person name="Rogers J."/>
            <person name="Rogov P."/>
            <person name="Rutman M."/>
            <person name="Schupbach R."/>
            <person name="Seaman C."/>
            <person name="Settipalli S."/>
            <person name="Sharpe T."/>
            <person name="Sheridan J."/>
            <person name="Sherpa N."/>
            <person name="Shi J."/>
            <person name="Smirnov S."/>
            <person name="Smith C."/>
            <person name="Sougnez C."/>
            <person name="Spencer B."/>
            <person name="Stalker J."/>
            <person name="Stange-thomann N."/>
            <person name="Stavropoulos S."/>
            <person name="Stetson K."/>
            <person name="Stone C."/>
            <person name="Stone S."/>
            <person name="Stubbs M."/>
            <person name="Talamas J."/>
            <person name="Tchuinga P."/>
            <person name="Tenzing P."/>
            <person name="Tesfaye S."/>
            <person name="Theodore J."/>
            <person name="Thoulutsang Y."/>
            <person name="Topham K."/>
            <person name="Towey S."/>
            <person name="Tsamla T."/>
            <person name="Tsomo N."/>
            <person name="Vallee D."/>
            <person name="Vassiliev H."/>
            <person name="Venkataraman V."/>
            <person name="Vinson J."/>
            <person name="Vo A."/>
            <person name="Wade C."/>
            <person name="Wang S."/>
            <person name="Wangchuk T."/>
            <person name="Wangdi T."/>
            <person name="Whittaker C."/>
            <person name="Wilkinson J."/>
            <person name="Wu Y."/>
            <person name="Wyman D."/>
            <person name="Yadav S."/>
            <person name="Yang S."/>
            <person name="Yang X."/>
            <person name="Yeager S."/>
            <person name="Yee E."/>
            <person name="Young G."/>
            <person name="Zainoun J."/>
            <person name="Zembeck L."/>
            <person name="Zimmer A."/>
            <person name="Zody M."/>
            <person name="Lander E."/>
        </authorList>
    </citation>
    <scope>NUCLEOTIDE SEQUENCE [LARGE SCALE GENOMIC DNA]</scope>
</reference>
<evidence type="ECO:0008006" key="4">
    <source>
        <dbReference type="Google" id="ProtNLM"/>
    </source>
</evidence>
<sequence>MNGVKMNTVLCCCLLLVISFIATSAQNFTVNCRENRGSRISDRNEELNCCNQTFADFSRTWHNEADYITEMMETLSDWNCSQFATECSKPTFNFNSFTGMVYKRTCNRSAFEDDCRTPLLKASSSRGGASVLWSDFL</sequence>
<feature type="chain" id="PRO_5003579047" description="Folate receptor-like domain-containing protein" evidence="1">
    <location>
        <begin position="26"/>
        <end position="137"/>
    </location>
</feature>
<reference evidence="2" key="2">
    <citation type="submission" date="2025-08" db="UniProtKB">
        <authorList>
            <consortium name="Ensembl"/>
        </authorList>
    </citation>
    <scope>IDENTIFICATION</scope>
</reference>
<dbReference type="InParanoid" id="H2ZK73"/>
<dbReference type="GeneTree" id="ENSGT00390000001988"/>
<dbReference type="Ensembl" id="ENSCSAVT00000018184.1">
    <property type="protein sequence ID" value="ENSCSAVP00000017989.1"/>
    <property type="gene ID" value="ENSCSAVG00000010587.1"/>
</dbReference>
<evidence type="ECO:0000313" key="2">
    <source>
        <dbReference type="Ensembl" id="ENSCSAVP00000017989.1"/>
    </source>
</evidence>
<dbReference type="Proteomes" id="UP000007875">
    <property type="component" value="Unassembled WGS sequence"/>
</dbReference>
<organism evidence="2 3">
    <name type="scientific">Ciona savignyi</name>
    <name type="common">Pacific transparent sea squirt</name>
    <dbReference type="NCBI Taxonomy" id="51511"/>
    <lineage>
        <taxon>Eukaryota</taxon>
        <taxon>Metazoa</taxon>
        <taxon>Chordata</taxon>
        <taxon>Tunicata</taxon>
        <taxon>Ascidiacea</taxon>
        <taxon>Phlebobranchia</taxon>
        <taxon>Cionidae</taxon>
        <taxon>Ciona</taxon>
    </lineage>
</organism>
<reference evidence="2" key="3">
    <citation type="submission" date="2025-09" db="UniProtKB">
        <authorList>
            <consortium name="Ensembl"/>
        </authorList>
    </citation>
    <scope>IDENTIFICATION</scope>
</reference>
<dbReference type="HOGENOM" id="CLU_1869710_0_0_1"/>
<accession>H2ZK73</accession>
<protein>
    <recommendedName>
        <fullName evidence="4">Folate receptor-like domain-containing protein</fullName>
    </recommendedName>
</protein>
<keyword evidence="3" id="KW-1185">Reference proteome</keyword>
<name>H2ZK73_CIOSA</name>
<feature type="signal peptide" evidence="1">
    <location>
        <begin position="1"/>
        <end position="25"/>
    </location>
</feature>
<evidence type="ECO:0000313" key="3">
    <source>
        <dbReference type="Proteomes" id="UP000007875"/>
    </source>
</evidence>
<proteinExistence type="predicted"/>
<evidence type="ECO:0000256" key="1">
    <source>
        <dbReference type="SAM" id="SignalP"/>
    </source>
</evidence>
<keyword evidence="1" id="KW-0732">Signal</keyword>